<dbReference type="Proteomes" id="UP001150569">
    <property type="component" value="Unassembled WGS sequence"/>
</dbReference>
<evidence type="ECO:0000259" key="5">
    <source>
        <dbReference type="PROSITE" id="PS50158"/>
    </source>
</evidence>
<feature type="compositionally biased region" description="Basic and acidic residues" evidence="3">
    <location>
        <begin position="154"/>
        <end position="254"/>
    </location>
</feature>
<dbReference type="InterPro" id="IPR035979">
    <property type="entry name" value="RBD_domain_sf"/>
</dbReference>
<dbReference type="Gene3D" id="3.30.70.330">
    <property type="match status" value="1"/>
</dbReference>
<dbReference type="OrthoDB" id="5970at2759"/>
<dbReference type="InterPro" id="IPR000504">
    <property type="entry name" value="RRM_dom"/>
</dbReference>
<evidence type="ECO:0000313" key="7">
    <source>
        <dbReference type="Proteomes" id="UP001150569"/>
    </source>
</evidence>
<evidence type="ECO:0000256" key="3">
    <source>
        <dbReference type="SAM" id="MobiDB-lite"/>
    </source>
</evidence>
<dbReference type="GO" id="GO:0008270">
    <property type="term" value="F:zinc ion binding"/>
    <property type="evidence" value="ECO:0007669"/>
    <property type="project" value="UniProtKB-KW"/>
</dbReference>
<dbReference type="Pfam" id="PF00098">
    <property type="entry name" value="zf-CCHC"/>
    <property type="match status" value="1"/>
</dbReference>
<name>A0A9W8DJE4_9FUNG</name>
<dbReference type="PANTHER" id="PTHR48038:SF1">
    <property type="entry name" value="RIBONUCLEOPROTEIN RB97D"/>
    <property type="match status" value="1"/>
</dbReference>
<keyword evidence="7" id="KW-1185">Reference proteome</keyword>
<gene>
    <name evidence="6" type="ORF">IWQ60_010622</name>
</gene>
<protein>
    <submittedName>
        <fullName evidence="6">Uncharacterized protein</fullName>
    </submittedName>
</protein>
<evidence type="ECO:0000259" key="4">
    <source>
        <dbReference type="PROSITE" id="PS50102"/>
    </source>
</evidence>
<proteinExistence type="predicted"/>
<evidence type="ECO:0000256" key="2">
    <source>
        <dbReference type="PROSITE-ProRule" id="PRU00176"/>
    </source>
</evidence>
<feature type="domain" description="RRM" evidence="4">
    <location>
        <begin position="5"/>
        <end position="129"/>
    </location>
</feature>
<evidence type="ECO:0000313" key="6">
    <source>
        <dbReference type="EMBL" id="KAJ1910504.1"/>
    </source>
</evidence>
<organism evidence="6 7">
    <name type="scientific">Tieghemiomyces parasiticus</name>
    <dbReference type="NCBI Taxonomy" id="78921"/>
    <lineage>
        <taxon>Eukaryota</taxon>
        <taxon>Fungi</taxon>
        <taxon>Fungi incertae sedis</taxon>
        <taxon>Zoopagomycota</taxon>
        <taxon>Kickxellomycotina</taxon>
        <taxon>Dimargaritomycetes</taxon>
        <taxon>Dimargaritales</taxon>
        <taxon>Dimargaritaceae</taxon>
        <taxon>Tieghemiomyces</taxon>
    </lineage>
</organism>
<dbReference type="EMBL" id="JANBPT010001042">
    <property type="protein sequence ID" value="KAJ1910504.1"/>
    <property type="molecule type" value="Genomic_DNA"/>
</dbReference>
<keyword evidence="1" id="KW-0862">Zinc</keyword>
<feature type="region of interest" description="Disordered" evidence="3">
    <location>
        <begin position="150"/>
        <end position="254"/>
    </location>
</feature>
<keyword evidence="1" id="KW-0863">Zinc-finger</keyword>
<comment type="caution">
    <text evidence="6">The sequence shown here is derived from an EMBL/GenBank/DDBJ whole genome shotgun (WGS) entry which is preliminary data.</text>
</comment>
<dbReference type="PROSITE" id="PS50158">
    <property type="entry name" value="ZF_CCHC"/>
    <property type="match status" value="1"/>
</dbReference>
<dbReference type="Pfam" id="PF00076">
    <property type="entry name" value="RRM_1"/>
    <property type="match status" value="2"/>
</dbReference>
<sequence>MSSSNTVFVGGFPSNVRESEIQDLFTKFGEIKRCEIKPHPRDVWFGSARSRLLLTRPSPHPAPIVSHPTFPFGTCRPYCLVFSPILYHGIQRGMCFVEFNTEEEADNAVREMAGHELDGTRLRIELAKPQRAPRECYNCGKLGHISRFCSSGRRGGDRYDDRRGDDRRGGGSRYDDRRGGDRYDDRRGDRSDDRRGGDRRDDRRSGSGDRYDDRRRRDSRSRSRGGDRGRPRADRSRSRSRGRRDEPRRSPSPQ</sequence>
<dbReference type="PROSITE" id="PS50102">
    <property type="entry name" value="RRM"/>
    <property type="match status" value="1"/>
</dbReference>
<dbReference type="SMART" id="SM00360">
    <property type="entry name" value="RRM"/>
    <property type="match status" value="1"/>
</dbReference>
<dbReference type="SMART" id="SM00343">
    <property type="entry name" value="ZnF_C2HC"/>
    <property type="match status" value="1"/>
</dbReference>
<dbReference type="InterPro" id="IPR012677">
    <property type="entry name" value="Nucleotide-bd_a/b_plait_sf"/>
</dbReference>
<dbReference type="CDD" id="cd00590">
    <property type="entry name" value="RRM_SF"/>
    <property type="match status" value="1"/>
</dbReference>
<keyword evidence="1" id="KW-0479">Metal-binding</keyword>
<dbReference type="InterPro" id="IPR001878">
    <property type="entry name" value="Znf_CCHC"/>
</dbReference>
<dbReference type="AlphaFoldDB" id="A0A9W8DJE4"/>
<dbReference type="PANTHER" id="PTHR48038">
    <property type="entry name" value="RIBONUCLEOPROTEIN RB97D"/>
    <property type="match status" value="1"/>
</dbReference>
<dbReference type="InterPro" id="IPR036875">
    <property type="entry name" value="Znf_CCHC_sf"/>
</dbReference>
<dbReference type="SUPFAM" id="SSF57756">
    <property type="entry name" value="Retrovirus zinc finger-like domains"/>
    <property type="match status" value="1"/>
</dbReference>
<feature type="domain" description="CCHC-type" evidence="5">
    <location>
        <begin position="136"/>
        <end position="149"/>
    </location>
</feature>
<evidence type="ECO:0000256" key="1">
    <source>
        <dbReference type="PROSITE-ProRule" id="PRU00047"/>
    </source>
</evidence>
<dbReference type="Gene3D" id="4.10.60.10">
    <property type="entry name" value="Zinc finger, CCHC-type"/>
    <property type="match status" value="1"/>
</dbReference>
<dbReference type="GO" id="GO:0003723">
    <property type="term" value="F:RNA binding"/>
    <property type="evidence" value="ECO:0007669"/>
    <property type="project" value="UniProtKB-UniRule"/>
</dbReference>
<accession>A0A9W8DJE4</accession>
<dbReference type="SUPFAM" id="SSF54928">
    <property type="entry name" value="RNA-binding domain, RBD"/>
    <property type="match status" value="1"/>
</dbReference>
<reference evidence="6" key="1">
    <citation type="submission" date="2022-07" db="EMBL/GenBank/DDBJ databases">
        <title>Phylogenomic reconstructions and comparative analyses of Kickxellomycotina fungi.</title>
        <authorList>
            <person name="Reynolds N.K."/>
            <person name="Stajich J.E."/>
            <person name="Barry K."/>
            <person name="Grigoriev I.V."/>
            <person name="Crous P."/>
            <person name="Smith M.E."/>
        </authorList>
    </citation>
    <scope>NUCLEOTIDE SEQUENCE</scope>
    <source>
        <strain evidence="6">RSA 861</strain>
    </source>
</reference>
<keyword evidence="2" id="KW-0694">RNA-binding</keyword>